<dbReference type="InterPro" id="IPR001969">
    <property type="entry name" value="Aspartic_peptidase_AS"/>
</dbReference>
<keyword evidence="3 6" id="KW-0064">Aspartyl protease</keyword>
<comment type="similarity">
    <text evidence="1 6">Belongs to the peptidase A1 family.</text>
</comment>
<keyword evidence="4 6" id="KW-0378">Hydrolase</keyword>
<dbReference type="EMBL" id="GCKF01035688">
    <property type="protein sequence ID" value="JAG96898.1"/>
    <property type="molecule type" value="Transcribed_RNA"/>
</dbReference>
<dbReference type="InterPro" id="IPR033121">
    <property type="entry name" value="PEPTIDASE_A1"/>
</dbReference>
<feature type="active site" evidence="5">
    <location>
        <position position="92"/>
    </location>
</feature>
<protein>
    <recommendedName>
        <fullName evidence="7">Peptidase A1 domain-containing protein</fullName>
    </recommendedName>
</protein>
<dbReference type="Gene3D" id="2.40.70.10">
    <property type="entry name" value="Acid Proteases"/>
    <property type="match status" value="2"/>
</dbReference>
<evidence type="ECO:0000256" key="2">
    <source>
        <dbReference type="ARBA" id="ARBA00022670"/>
    </source>
</evidence>
<dbReference type="InterPro" id="IPR001461">
    <property type="entry name" value="Aspartic_peptidase_A1"/>
</dbReference>
<dbReference type="GO" id="GO:0006508">
    <property type="term" value="P:proteolysis"/>
    <property type="evidence" value="ECO:0007669"/>
    <property type="project" value="UniProtKB-KW"/>
</dbReference>
<sequence length="413" mass="45128">MSASKAVRLPVIRNQKYQRHGLKSYVYALNKYNISPSKPGPYQRQANEKRLTKKLADGSSGPITADDQQMDSLWTCAVQVGTPAQTVNLDFDSGSSDLWVKSTELPESTVSKERTAGVAIFDPDQSTTFEKMPESSWQIQYGDGSTASGNVGTDVLHLGNITVTGQAIEYATQMSDQFVNEPSSGLLGLAWGSINTVKPEPVKTPLENMILQDDIPKDSELFTVYLGSIKDQADPDGGESFFTFGAIDQDMVDRSGQEISWAPIDNSQGFWTYQSSSMTVNGNEVSTPNNTAIMDTGTTLSLVDDDVLQQIYSQVSGARYDETQQGWLIPTADVKSRPDVTFAIGDKQFTIEKEQMAFQEVDDTMSYGAIQSRGSLPFDIMGDTMLVCIYCVFDAGQQRIGAVQRPDPTPAGQ</sequence>
<dbReference type="SUPFAM" id="SSF50630">
    <property type="entry name" value="Acid proteases"/>
    <property type="match status" value="1"/>
</dbReference>
<evidence type="ECO:0000256" key="3">
    <source>
        <dbReference type="ARBA" id="ARBA00022750"/>
    </source>
</evidence>
<dbReference type="PROSITE" id="PS51767">
    <property type="entry name" value="PEPTIDASE_A1"/>
    <property type="match status" value="1"/>
</dbReference>
<evidence type="ECO:0000259" key="7">
    <source>
        <dbReference type="PROSITE" id="PS51767"/>
    </source>
</evidence>
<dbReference type="AlphaFoldDB" id="A0A0D6R3N4"/>
<proteinExistence type="inferred from homology"/>
<accession>A0A0D6R3N4</accession>
<dbReference type="InterPro" id="IPR034163">
    <property type="entry name" value="Aspergillopepsin-like_cat_dom"/>
</dbReference>
<dbReference type="PRINTS" id="PR00792">
    <property type="entry name" value="PEPSIN"/>
</dbReference>
<organism evidence="8">
    <name type="scientific">Araucaria cunninghamii</name>
    <name type="common">Hoop pine</name>
    <name type="synonym">Moreton Bay pine</name>
    <dbReference type="NCBI Taxonomy" id="56994"/>
    <lineage>
        <taxon>Eukaryota</taxon>
        <taxon>Viridiplantae</taxon>
        <taxon>Streptophyta</taxon>
        <taxon>Embryophyta</taxon>
        <taxon>Tracheophyta</taxon>
        <taxon>Spermatophyta</taxon>
        <taxon>Pinopsida</taxon>
        <taxon>Pinidae</taxon>
        <taxon>Conifers II</taxon>
        <taxon>Araucariales</taxon>
        <taxon>Araucariaceae</taxon>
        <taxon>Araucaria</taxon>
    </lineage>
</organism>
<dbReference type="MEROPS" id="A01.080"/>
<dbReference type="PANTHER" id="PTHR47966:SF1">
    <property type="entry name" value="ASPARTYL PROTEINASE"/>
    <property type="match status" value="1"/>
</dbReference>
<evidence type="ECO:0000256" key="5">
    <source>
        <dbReference type="PIRSR" id="PIRSR601461-1"/>
    </source>
</evidence>
<evidence type="ECO:0000256" key="1">
    <source>
        <dbReference type="ARBA" id="ARBA00007447"/>
    </source>
</evidence>
<dbReference type="PROSITE" id="PS00141">
    <property type="entry name" value="ASP_PROTEASE"/>
    <property type="match status" value="1"/>
</dbReference>
<keyword evidence="2 6" id="KW-0645">Protease</keyword>
<evidence type="ECO:0000313" key="8">
    <source>
        <dbReference type="EMBL" id="JAG96898.1"/>
    </source>
</evidence>
<dbReference type="InterPro" id="IPR021109">
    <property type="entry name" value="Peptidase_aspartic_dom_sf"/>
</dbReference>
<dbReference type="PANTHER" id="PTHR47966">
    <property type="entry name" value="BETA-SITE APP-CLEAVING ENZYME, ISOFORM A-RELATED"/>
    <property type="match status" value="1"/>
</dbReference>
<evidence type="ECO:0000256" key="4">
    <source>
        <dbReference type="ARBA" id="ARBA00022801"/>
    </source>
</evidence>
<reference evidence="8" key="1">
    <citation type="submission" date="2015-03" db="EMBL/GenBank/DDBJ databases">
        <title>A transcriptome of Araucaria cunninghamii, an australian fine timber species.</title>
        <authorList>
            <person name="Jing Yi C.J.Y."/>
            <person name="Yin San L.Y.S."/>
            <person name="Abdul Karim S.S."/>
            <person name="Wan Azmi N.N."/>
            <person name="Hercus R.R."/>
            <person name="Croft L.L."/>
        </authorList>
    </citation>
    <scope>NUCLEOTIDE SEQUENCE</scope>
    <source>
        <strain evidence="8">MI0301</strain>
        <tissue evidence="8">Leaf</tissue>
    </source>
</reference>
<feature type="active site" evidence="5">
    <location>
        <position position="295"/>
    </location>
</feature>
<dbReference type="Pfam" id="PF00026">
    <property type="entry name" value="Asp"/>
    <property type="match status" value="1"/>
</dbReference>
<dbReference type="GO" id="GO:0004190">
    <property type="term" value="F:aspartic-type endopeptidase activity"/>
    <property type="evidence" value="ECO:0007669"/>
    <property type="project" value="UniProtKB-KW"/>
</dbReference>
<evidence type="ECO:0000256" key="6">
    <source>
        <dbReference type="RuleBase" id="RU000454"/>
    </source>
</evidence>
<feature type="domain" description="Peptidase A1" evidence="7">
    <location>
        <begin position="74"/>
        <end position="403"/>
    </location>
</feature>
<dbReference type="CDD" id="cd06097">
    <property type="entry name" value="Aspergillopepsin_like"/>
    <property type="match status" value="1"/>
</dbReference>
<name>A0A0D6R3N4_ARACU</name>